<keyword evidence="3 6" id="KW-0812">Transmembrane</keyword>
<feature type="transmembrane region" description="Helical" evidence="6">
    <location>
        <begin position="22"/>
        <end position="45"/>
    </location>
</feature>
<dbReference type="GO" id="GO:0016020">
    <property type="term" value="C:membrane"/>
    <property type="evidence" value="ECO:0007669"/>
    <property type="project" value="UniProtKB-SubCell"/>
</dbReference>
<keyword evidence="5 6" id="KW-0472">Membrane</keyword>
<accession>A0ABD2Q294</accession>
<dbReference type="AlphaFoldDB" id="A0ABD2Q294"/>
<organism evidence="7 8">
    <name type="scientific">Cichlidogyrus casuarinus</name>
    <dbReference type="NCBI Taxonomy" id="1844966"/>
    <lineage>
        <taxon>Eukaryota</taxon>
        <taxon>Metazoa</taxon>
        <taxon>Spiralia</taxon>
        <taxon>Lophotrochozoa</taxon>
        <taxon>Platyhelminthes</taxon>
        <taxon>Monogenea</taxon>
        <taxon>Monopisthocotylea</taxon>
        <taxon>Dactylogyridea</taxon>
        <taxon>Ancyrocephalidae</taxon>
        <taxon>Cichlidogyrus</taxon>
    </lineage>
</organism>
<name>A0ABD2Q294_9PLAT</name>
<dbReference type="InterPro" id="IPR006904">
    <property type="entry name" value="DUF716"/>
</dbReference>
<sequence length="166" mass="19101">MALAVESFLFMFHLHGRTTFDIYLHLVLVAVVWLNIIAGILEMVYEKEVSYAILRCFFLVIQGTWFCHVGAILYPPSTILPQYKDDESELNISRASQILSWHFFINGVIFLIIMLSISAICSKTHPETNHSNLKYDSEPFVINEEEDEEDELIVCDLARLETAKNN</sequence>
<keyword evidence="8" id="KW-1185">Reference proteome</keyword>
<dbReference type="Pfam" id="PF04819">
    <property type="entry name" value="DUF716"/>
    <property type="match status" value="1"/>
</dbReference>
<dbReference type="PANTHER" id="PTHR16007">
    <property type="entry name" value="EPIDIDYMAL MEMBRANE PROTEIN E9-RELATED"/>
    <property type="match status" value="1"/>
</dbReference>
<dbReference type="Proteomes" id="UP001626550">
    <property type="component" value="Unassembled WGS sequence"/>
</dbReference>
<feature type="transmembrane region" description="Helical" evidence="6">
    <location>
        <begin position="52"/>
        <end position="74"/>
    </location>
</feature>
<dbReference type="PANTHER" id="PTHR16007:SF15">
    <property type="entry name" value="TRANSMEMBRANE PROTEIN 45B"/>
    <property type="match status" value="1"/>
</dbReference>
<evidence type="ECO:0000256" key="5">
    <source>
        <dbReference type="ARBA" id="ARBA00023136"/>
    </source>
</evidence>
<proteinExistence type="inferred from homology"/>
<evidence type="ECO:0000256" key="4">
    <source>
        <dbReference type="ARBA" id="ARBA00022989"/>
    </source>
</evidence>
<evidence type="ECO:0000313" key="7">
    <source>
        <dbReference type="EMBL" id="KAL3313714.1"/>
    </source>
</evidence>
<evidence type="ECO:0000256" key="2">
    <source>
        <dbReference type="ARBA" id="ARBA00006948"/>
    </source>
</evidence>
<evidence type="ECO:0000313" key="8">
    <source>
        <dbReference type="Proteomes" id="UP001626550"/>
    </source>
</evidence>
<comment type="subcellular location">
    <subcellularLocation>
        <location evidence="1">Membrane</location>
        <topology evidence="1">Multi-pass membrane protein</topology>
    </subcellularLocation>
</comment>
<comment type="similarity">
    <text evidence="2">Belongs to the TMEM45 family.</text>
</comment>
<dbReference type="EMBL" id="JBJKFK010001216">
    <property type="protein sequence ID" value="KAL3313714.1"/>
    <property type="molecule type" value="Genomic_DNA"/>
</dbReference>
<evidence type="ECO:0000256" key="3">
    <source>
        <dbReference type="ARBA" id="ARBA00022692"/>
    </source>
</evidence>
<gene>
    <name evidence="7" type="primary">TMEM45B_1</name>
    <name evidence="7" type="ORF">Ciccas_007679</name>
</gene>
<evidence type="ECO:0000256" key="1">
    <source>
        <dbReference type="ARBA" id="ARBA00004141"/>
    </source>
</evidence>
<comment type="caution">
    <text evidence="7">The sequence shown here is derived from an EMBL/GenBank/DDBJ whole genome shotgun (WGS) entry which is preliminary data.</text>
</comment>
<reference evidence="7 8" key="1">
    <citation type="submission" date="2024-11" db="EMBL/GenBank/DDBJ databases">
        <title>Adaptive evolution of stress response genes in parasites aligns with host niche diversity.</title>
        <authorList>
            <person name="Hahn C."/>
            <person name="Resl P."/>
        </authorList>
    </citation>
    <scope>NUCLEOTIDE SEQUENCE [LARGE SCALE GENOMIC DNA]</scope>
    <source>
        <strain evidence="7">EGGRZ-B1_66</strain>
        <tissue evidence="7">Body</tissue>
    </source>
</reference>
<evidence type="ECO:0000256" key="6">
    <source>
        <dbReference type="SAM" id="Phobius"/>
    </source>
</evidence>
<keyword evidence="4 6" id="KW-1133">Transmembrane helix</keyword>
<protein>
    <submittedName>
        <fullName evidence="7">Transmembrane protein 45B</fullName>
    </submittedName>
</protein>
<feature type="transmembrane region" description="Helical" evidence="6">
    <location>
        <begin position="98"/>
        <end position="121"/>
    </location>
</feature>
<dbReference type="InterPro" id="IPR042127">
    <property type="entry name" value="TMEM45"/>
</dbReference>